<evidence type="ECO:0000313" key="8">
    <source>
        <dbReference type="Proteomes" id="UP000192927"/>
    </source>
</evidence>
<dbReference type="Proteomes" id="UP000192927">
    <property type="component" value="Unassembled WGS sequence"/>
</dbReference>
<name>A0A1W5D0P4_9LECA</name>
<dbReference type="PROSITE" id="PS00061">
    <property type="entry name" value="ADH_SHORT"/>
    <property type="match status" value="1"/>
</dbReference>
<accession>A0A1W5D0P4</accession>
<keyword evidence="3" id="KW-0560">Oxidoreductase</keyword>
<protein>
    <submittedName>
        <fullName evidence="7">Myo-inositol 2-dehydrogenase</fullName>
    </submittedName>
</protein>
<dbReference type="Gene3D" id="3.40.50.720">
    <property type="entry name" value="NAD(P)-binding Rossmann-like Domain"/>
    <property type="match status" value="3"/>
</dbReference>
<dbReference type="FunFam" id="3.30.360.10:FF:000017">
    <property type="entry name" value="Oxidoreductase family NAD-binding Rossmann fold"/>
    <property type="match status" value="1"/>
</dbReference>
<evidence type="ECO:0000256" key="2">
    <source>
        <dbReference type="ARBA" id="ARBA00022857"/>
    </source>
</evidence>
<dbReference type="InterPro" id="IPR055170">
    <property type="entry name" value="GFO_IDH_MocA-like_dom"/>
</dbReference>
<organism evidence="7 8">
    <name type="scientific">Lasallia pustulata</name>
    <dbReference type="NCBI Taxonomy" id="136370"/>
    <lineage>
        <taxon>Eukaryota</taxon>
        <taxon>Fungi</taxon>
        <taxon>Dikarya</taxon>
        <taxon>Ascomycota</taxon>
        <taxon>Pezizomycotina</taxon>
        <taxon>Lecanoromycetes</taxon>
        <taxon>OSLEUM clade</taxon>
        <taxon>Umbilicariomycetidae</taxon>
        <taxon>Umbilicariales</taxon>
        <taxon>Umbilicariaceae</taxon>
        <taxon>Lasallia</taxon>
    </lineage>
</organism>
<sequence>MFSLQGQTALVTGGTRGIGQAAAIALAEAGADILLAQRDDSETSTKQAIEALGRKATIYPADLSSQASVAALVPTILLEGHRIDILVLQVNLTSVFTLCRTTGAHMLAQPLRPSGRRGAIINFASLLSFQGGITVPAYAASKGGVAQLTKALANEWAGHGINVNAIAPGYVDTEMNAALMGDEERAAGIEARIPAGRWGRPEDFKGAVLFLAGRGSASLAVRHQHQHQYPPPYNYPLKPLRLLHLHFLHLPFSCSESLSTQPAKSMAPAKLKIGCAGLGRMGKRHAFHFLNRTPRAELVAASTPDDAEIQWAKVHLEPHGVRLYKDYDEMLKQEGLQAVVIASVTSVHADQAIKAINANKHVLCEKPLSTSVEISQSVVDAAKTRPHLKVMCGFSRRFDASYRDAWTKIDSGLIGRPSIVRSQTCDKLDPSGFFVAYAEFSGGIFVDCSIHDIDLALWVFGQDSIVKSVVSSGITAVQPELRRHGDRDNAVGIVEFYGGKMAYFYASRMMAAGQEDSTEIIGTEGKITVNAQPMKNLVNIYEATGIRREIPGDYYGRFEEAFVEEAKEFTKACLEDGKVPMKLTGAVQAVKIGCALQESLVTGKKIWFDETGRRAERGQL</sequence>
<reference evidence="8" key="1">
    <citation type="submission" date="2017-03" db="EMBL/GenBank/DDBJ databases">
        <authorList>
            <person name="Sharma R."/>
            <person name="Thines M."/>
        </authorList>
    </citation>
    <scope>NUCLEOTIDE SEQUENCE [LARGE SCALE GENOMIC DNA]</scope>
</reference>
<feature type="domain" description="GFO/IDH/MocA-like oxidoreductase" evidence="6">
    <location>
        <begin position="403"/>
        <end position="527"/>
    </location>
</feature>
<dbReference type="InterPro" id="IPR013968">
    <property type="entry name" value="PKS_KR"/>
</dbReference>
<keyword evidence="8" id="KW-1185">Reference proteome</keyword>
<dbReference type="InterPro" id="IPR036291">
    <property type="entry name" value="NAD(P)-bd_dom_sf"/>
</dbReference>
<feature type="domain" description="Gfo/Idh/MocA-like oxidoreductase N-terminal" evidence="4">
    <location>
        <begin position="272"/>
        <end position="387"/>
    </location>
</feature>
<dbReference type="GO" id="GO:0000166">
    <property type="term" value="F:nucleotide binding"/>
    <property type="evidence" value="ECO:0007669"/>
    <property type="project" value="InterPro"/>
</dbReference>
<dbReference type="InterPro" id="IPR002347">
    <property type="entry name" value="SDR_fam"/>
</dbReference>
<dbReference type="GO" id="GO:0005737">
    <property type="term" value="C:cytoplasm"/>
    <property type="evidence" value="ECO:0007669"/>
    <property type="project" value="TreeGrafter"/>
</dbReference>
<dbReference type="SUPFAM" id="SSF55347">
    <property type="entry name" value="Glyceraldehyde-3-phosphate dehydrogenase-like, C-terminal domain"/>
    <property type="match status" value="1"/>
</dbReference>
<evidence type="ECO:0000313" key="7">
    <source>
        <dbReference type="EMBL" id="SLM36600.1"/>
    </source>
</evidence>
<dbReference type="FunFam" id="3.40.50.720:FF:000132">
    <property type="entry name" value="NAD-binding Rossmann fold oxidoreductase"/>
    <property type="match status" value="1"/>
</dbReference>
<dbReference type="Pfam" id="PF01408">
    <property type="entry name" value="GFO_IDH_MocA"/>
    <property type="match status" value="1"/>
</dbReference>
<evidence type="ECO:0000259" key="6">
    <source>
        <dbReference type="Pfam" id="PF22725"/>
    </source>
</evidence>
<dbReference type="PANTHER" id="PTHR42840:SF3">
    <property type="entry name" value="BINDING ROSSMANN FOLD OXIDOREDUCTASE, PUTATIVE (AFU_ORTHOLOGUE AFUA_2G10240)-RELATED"/>
    <property type="match status" value="1"/>
</dbReference>
<dbReference type="InterPro" id="IPR020904">
    <property type="entry name" value="Sc_DH/Rdtase_CS"/>
</dbReference>
<feature type="domain" description="Ketoreductase (KR)" evidence="5">
    <location>
        <begin position="8"/>
        <end position="83"/>
    </location>
</feature>
<dbReference type="InterPro" id="IPR000683">
    <property type="entry name" value="Gfo/Idh/MocA-like_OxRdtase_N"/>
</dbReference>
<dbReference type="PANTHER" id="PTHR42840">
    <property type="entry name" value="NAD(P)-BINDING ROSSMANN-FOLD SUPERFAMILY PROTEIN-RELATED"/>
    <property type="match status" value="1"/>
</dbReference>
<evidence type="ECO:0000259" key="5">
    <source>
        <dbReference type="Pfam" id="PF08659"/>
    </source>
</evidence>
<dbReference type="PRINTS" id="PR00081">
    <property type="entry name" value="GDHRDH"/>
</dbReference>
<dbReference type="AlphaFoldDB" id="A0A1W5D0P4"/>
<dbReference type="PRINTS" id="PR00080">
    <property type="entry name" value="SDRFAMILY"/>
</dbReference>
<keyword evidence="2" id="KW-0521">NADP</keyword>
<proteinExistence type="inferred from homology"/>
<dbReference type="Pfam" id="PF22725">
    <property type="entry name" value="GFO_IDH_MocA_C3"/>
    <property type="match status" value="1"/>
</dbReference>
<dbReference type="EMBL" id="FWEW01001153">
    <property type="protein sequence ID" value="SLM36600.1"/>
    <property type="molecule type" value="Genomic_DNA"/>
</dbReference>
<dbReference type="Pfam" id="PF13561">
    <property type="entry name" value="adh_short_C2"/>
    <property type="match status" value="1"/>
</dbReference>
<evidence type="ECO:0000256" key="1">
    <source>
        <dbReference type="ARBA" id="ARBA00010928"/>
    </source>
</evidence>
<evidence type="ECO:0000259" key="4">
    <source>
        <dbReference type="Pfam" id="PF01408"/>
    </source>
</evidence>
<comment type="similarity">
    <text evidence="1">Belongs to the Gfo/Idh/MocA family.</text>
</comment>
<dbReference type="Gene3D" id="3.30.360.10">
    <property type="entry name" value="Dihydrodipicolinate Reductase, domain 2"/>
    <property type="match status" value="1"/>
</dbReference>
<dbReference type="GO" id="GO:0016491">
    <property type="term" value="F:oxidoreductase activity"/>
    <property type="evidence" value="ECO:0007669"/>
    <property type="project" value="UniProtKB-KW"/>
</dbReference>
<dbReference type="SUPFAM" id="SSF51735">
    <property type="entry name" value="NAD(P)-binding Rossmann-fold domains"/>
    <property type="match status" value="2"/>
</dbReference>
<evidence type="ECO:0000256" key="3">
    <source>
        <dbReference type="ARBA" id="ARBA00023002"/>
    </source>
</evidence>
<dbReference type="GO" id="GO:0006740">
    <property type="term" value="P:NADPH regeneration"/>
    <property type="evidence" value="ECO:0007669"/>
    <property type="project" value="TreeGrafter"/>
</dbReference>
<dbReference type="Pfam" id="PF08659">
    <property type="entry name" value="KR"/>
    <property type="match status" value="1"/>
</dbReference>